<organism evidence="6 7">
    <name type="scientific">Alicyclobacillus fastidiosus</name>
    <dbReference type="NCBI Taxonomy" id="392011"/>
    <lineage>
        <taxon>Bacteria</taxon>
        <taxon>Bacillati</taxon>
        <taxon>Bacillota</taxon>
        <taxon>Bacilli</taxon>
        <taxon>Bacillales</taxon>
        <taxon>Alicyclobacillaceae</taxon>
        <taxon>Alicyclobacillus</taxon>
    </lineage>
</organism>
<dbReference type="InterPro" id="IPR029016">
    <property type="entry name" value="GAF-like_dom_sf"/>
</dbReference>
<dbReference type="PROSITE" id="PS51078">
    <property type="entry name" value="ICLR_ED"/>
    <property type="match status" value="1"/>
</dbReference>
<dbReference type="InterPro" id="IPR005471">
    <property type="entry name" value="Tscrpt_reg_IclR_N"/>
</dbReference>
<dbReference type="InterPro" id="IPR036390">
    <property type="entry name" value="WH_DNA-bd_sf"/>
</dbReference>
<name>A0ABY6ZEB7_9BACL</name>
<evidence type="ECO:0000313" key="6">
    <source>
        <dbReference type="EMBL" id="WAH41187.1"/>
    </source>
</evidence>
<dbReference type="InterPro" id="IPR050707">
    <property type="entry name" value="HTH_MetabolicPath_Reg"/>
</dbReference>
<dbReference type="SMART" id="SM00346">
    <property type="entry name" value="HTH_ICLR"/>
    <property type="match status" value="1"/>
</dbReference>
<sequence>MNTEFRKESQGIQSIEQAYAILKAVSESSRPLSMMELSNRCGMTKTKLHKYLVSLTRIGFLSKGRDLKYALGNELLLLGLIASEQFDIRSQAKLYIDELQAQFNETFALGIWGQSGPFFLLWQESDRTVNIGIKVGSRVSLTHSATGLIFSAFMPVDRLQPMLEQEIERFGLDRTLLADRLERVRDAGYATVDGEHIPGIAAAAAPVFNRSGGLQAALVVVGTQGGLRIDADSGLIQALKSAAHQLSKDLGYLVRA</sequence>
<proteinExistence type="predicted"/>
<dbReference type="PANTHER" id="PTHR30136:SF8">
    <property type="entry name" value="TRANSCRIPTIONAL REGULATORY PROTEIN"/>
    <property type="match status" value="1"/>
</dbReference>
<dbReference type="InterPro" id="IPR036388">
    <property type="entry name" value="WH-like_DNA-bd_sf"/>
</dbReference>
<dbReference type="Pfam" id="PF09339">
    <property type="entry name" value="HTH_IclR"/>
    <property type="match status" value="1"/>
</dbReference>
<keyword evidence="2" id="KW-0238">DNA-binding</keyword>
<evidence type="ECO:0000256" key="1">
    <source>
        <dbReference type="ARBA" id="ARBA00023015"/>
    </source>
</evidence>
<dbReference type="SUPFAM" id="SSF46785">
    <property type="entry name" value="Winged helix' DNA-binding domain"/>
    <property type="match status" value="1"/>
</dbReference>
<protein>
    <submittedName>
        <fullName evidence="6">IclR family transcriptional regulator</fullName>
    </submittedName>
</protein>
<evidence type="ECO:0000259" key="4">
    <source>
        <dbReference type="PROSITE" id="PS51077"/>
    </source>
</evidence>
<dbReference type="Gene3D" id="3.30.450.40">
    <property type="match status" value="1"/>
</dbReference>
<reference evidence="6" key="1">
    <citation type="submission" date="2022-08" db="EMBL/GenBank/DDBJ databases">
        <title>Alicyclobacillus fastidiosus DSM 17978, complete genome.</title>
        <authorList>
            <person name="Wang Q."/>
            <person name="Cai R."/>
            <person name="Wang Z."/>
        </authorList>
    </citation>
    <scope>NUCLEOTIDE SEQUENCE</scope>
    <source>
        <strain evidence="6">DSM 17978</strain>
    </source>
</reference>
<evidence type="ECO:0000256" key="3">
    <source>
        <dbReference type="ARBA" id="ARBA00023163"/>
    </source>
</evidence>
<feature type="domain" description="HTH iclR-type" evidence="4">
    <location>
        <begin position="12"/>
        <end position="73"/>
    </location>
</feature>
<evidence type="ECO:0000313" key="7">
    <source>
        <dbReference type="Proteomes" id="UP001164761"/>
    </source>
</evidence>
<dbReference type="RefSeq" id="WP_268005098.1">
    <property type="nucleotide sequence ID" value="NZ_BSUT01000001.1"/>
</dbReference>
<dbReference type="Pfam" id="PF01614">
    <property type="entry name" value="IclR_C"/>
    <property type="match status" value="1"/>
</dbReference>
<keyword evidence="1" id="KW-0805">Transcription regulation</keyword>
<gene>
    <name evidence="6" type="ORF">NZD89_23450</name>
</gene>
<dbReference type="Gene3D" id="1.10.10.10">
    <property type="entry name" value="Winged helix-like DNA-binding domain superfamily/Winged helix DNA-binding domain"/>
    <property type="match status" value="1"/>
</dbReference>
<dbReference type="EMBL" id="CP104067">
    <property type="protein sequence ID" value="WAH41187.1"/>
    <property type="molecule type" value="Genomic_DNA"/>
</dbReference>
<dbReference type="InterPro" id="IPR014757">
    <property type="entry name" value="Tscrpt_reg_IclR_C"/>
</dbReference>
<keyword evidence="7" id="KW-1185">Reference proteome</keyword>
<evidence type="ECO:0000256" key="2">
    <source>
        <dbReference type="ARBA" id="ARBA00023125"/>
    </source>
</evidence>
<evidence type="ECO:0000259" key="5">
    <source>
        <dbReference type="PROSITE" id="PS51078"/>
    </source>
</evidence>
<accession>A0ABY6ZEB7</accession>
<dbReference type="Proteomes" id="UP001164761">
    <property type="component" value="Chromosome"/>
</dbReference>
<keyword evidence="3" id="KW-0804">Transcription</keyword>
<dbReference type="PANTHER" id="PTHR30136">
    <property type="entry name" value="HELIX-TURN-HELIX TRANSCRIPTIONAL REGULATOR, ICLR FAMILY"/>
    <property type="match status" value="1"/>
</dbReference>
<dbReference type="SUPFAM" id="SSF55781">
    <property type="entry name" value="GAF domain-like"/>
    <property type="match status" value="1"/>
</dbReference>
<feature type="domain" description="IclR-ED" evidence="5">
    <location>
        <begin position="74"/>
        <end position="252"/>
    </location>
</feature>
<dbReference type="PROSITE" id="PS51077">
    <property type="entry name" value="HTH_ICLR"/>
    <property type="match status" value="1"/>
</dbReference>